<evidence type="ECO:0000313" key="14">
    <source>
        <dbReference type="Proteomes" id="UP001293169"/>
    </source>
</evidence>
<dbReference type="InterPro" id="IPR003439">
    <property type="entry name" value="ABC_transporter-like_ATP-bd"/>
</dbReference>
<dbReference type="PIRSF" id="PIRSF039085">
    <property type="entry name" value="ABC_ATPase_HisP"/>
    <property type="match status" value="1"/>
</dbReference>
<dbReference type="InterPro" id="IPR030679">
    <property type="entry name" value="ABC_ATPase_HisP-typ"/>
</dbReference>
<keyword evidence="7" id="KW-0029">Amino-acid transport</keyword>
<evidence type="ECO:0000256" key="4">
    <source>
        <dbReference type="ARBA" id="ARBA00022475"/>
    </source>
</evidence>
<dbReference type="InterPro" id="IPR027417">
    <property type="entry name" value="P-loop_NTPase"/>
</dbReference>
<dbReference type="GO" id="GO:0005886">
    <property type="term" value="C:plasma membrane"/>
    <property type="evidence" value="ECO:0007669"/>
    <property type="project" value="UniProtKB-SubCell"/>
</dbReference>
<evidence type="ECO:0000256" key="7">
    <source>
        <dbReference type="ARBA" id="ARBA00022970"/>
    </source>
</evidence>
<dbReference type="EMBL" id="FLAC01000030">
    <property type="protein sequence ID" value="SAQ11104.1"/>
    <property type="molecule type" value="Genomic_DNA"/>
</dbReference>
<dbReference type="SMART" id="SM00382">
    <property type="entry name" value="AAA"/>
    <property type="match status" value="1"/>
</dbReference>
<dbReference type="GO" id="GO:0005524">
    <property type="term" value="F:ATP binding"/>
    <property type="evidence" value="ECO:0007669"/>
    <property type="project" value="UniProtKB-KW"/>
</dbReference>
<reference evidence="12 13" key="1">
    <citation type="submission" date="2016-05" db="EMBL/GenBank/DDBJ databases">
        <authorList>
            <consortium name="Pathogen Informatics"/>
        </authorList>
    </citation>
    <scope>NUCLEOTIDE SEQUENCE [LARGE SCALE GENOMIC DNA]</scope>
    <source>
        <strain evidence="12 13">2880STDY5682802</strain>
    </source>
</reference>
<name>A0A291UTF8_RAOPL</name>
<protein>
    <submittedName>
        <fullName evidence="10 12">Amino acid ABC transporter</fullName>
    </submittedName>
</protein>
<dbReference type="Proteomes" id="UP000078124">
    <property type="component" value="Unassembled WGS sequence"/>
</dbReference>
<evidence type="ECO:0000259" key="9">
    <source>
        <dbReference type="PROSITE" id="PS50893"/>
    </source>
</evidence>
<dbReference type="Pfam" id="PF00005">
    <property type="entry name" value="ABC_tran"/>
    <property type="match status" value="1"/>
</dbReference>
<dbReference type="GeneID" id="69758106"/>
<evidence type="ECO:0000256" key="1">
    <source>
        <dbReference type="ARBA" id="ARBA00004417"/>
    </source>
</evidence>
<reference evidence="11 14" key="3">
    <citation type="submission" date="2023-12" db="EMBL/GenBank/DDBJ databases">
        <title>N/s.</title>
        <authorList>
            <person name="Dale J."/>
        </authorList>
    </citation>
    <scope>NUCLEOTIDE SEQUENCE [LARGE SCALE GENOMIC DNA]</scope>
    <source>
        <strain evidence="11 14">2023EL-01226</strain>
    </source>
</reference>
<dbReference type="Gene3D" id="3.40.50.300">
    <property type="entry name" value="P-loop containing nucleotide triphosphate hydrolases"/>
    <property type="match status" value="1"/>
</dbReference>
<organism evidence="10">
    <name type="scientific">Raoultella planticola</name>
    <name type="common">Klebsiella planticola</name>
    <dbReference type="NCBI Taxonomy" id="575"/>
    <lineage>
        <taxon>Bacteria</taxon>
        <taxon>Pseudomonadati</taxon>
        <taxon>Pseudomonadota</taxon>
        <taxon>Gammaproteobacteria</taxon>
        <taxon>Enterobacterales</taxon>
        <taxon>Enterobacteriaceae</taxon>
        <taxon>Klebsiella/Raoultella group</taxon>
        <taxon>Raoultella</taxon>
    </lineage>
</organism>
<proteinExistence type="inferred from homology"/>
<dbReference type="EMBL" id="CP023875">
    <property type="protein sequence ID" value="ATM08516.1"/>
    <property type="molecule type" value="Genomic_DNA"/>
</dbReference>
<dbReference type="PANTHER" id="PTHR43166:SF9">
    <property type="entry name" value="GLUTAMATE_ASPARTATE IMPORT ATP-BINDING PROTEIN GLTL"/>
    <property type="match status" value="1"/>
</dbReference>
<dbReference type="PROSITE" id="PS50893">
    <property type="entry name" value="ABC_TRANSPORTER_2"/>
    <property type="match status" value="1"/>
</dbReference>
<accession>A0A291UTF8</accession>
<evidence type="ECO:0000313" key="11">
    <source>
        <dbReference type="EMBL" id="MDZ7469299.1"/>
    </source>
</evidence>
<evidence type="ECO:0000256" key="2">
    <source>
        <dbReference type="ARBA" id="ARBA00005417"/>
    </source>
</evidence>
<keyword evidence="8" id="KW-0472">Membrane</keyword>
<dbReference type="InterPro" id="IPR003593">
    <property type="entry name" value="AAA+_ATPase"/>
</dbReference>
<dbReference type="GO" id="GO:0016887">
    <property type="term" value="F:ATP hydrolysis activity"/>
    <property type="evidence" value="ECO:0007669"/>
    <property type="project" value="InterPro"/>
</dbReference>
<dbReference type="PROSITE" id="PS00211">
    <property type="entry name" value="ABC_TRANSPORTER_1"/>
    <property type="match status" value="1"/>
</dbReference>
<gene>
    <name evidence="12" type="primary">glnQ_3</name>
    <name evidence="10" type="ORF">CRT62_28665</name>
    <name evidence="12" type="ORF">SAMEA2273876_05064</name>
    <name evidence="11" type="ORF">U5E74_27260</name>
</gene>
<keyword evidence="10" id="KW-0614">Plasmid</keyword>
<dbReference type="EMBL" id="JAXUDK010000029">
    <property type="protein sequence ID" value="MDZ7469299.1"/>
    <property type="molecule type" value="Genomic_DNA"/>
</dbReference>
<keyword evidence="6 10" id="KW-0067">ATP-binding</keyword>
<dbReference type="GO" id="GO:0015424">
    <property type="term" value="F:ABC-type amino acid transporter activity"/>
    <property type="evidence" value="ECO:0007669"/>
    <property type="project" value="InterPro"/>
</dbReference>
<dbReference type="AlphaFoldDB" id="A0A291UTF8"/>
<dbReference type="FunFam" id="3.40.50.300:FF:000020">
    <property type="entry name" value="Amino acid ABC transporter ATP-binding component"/>
    <property type="match status" value="1"/>
</dbReference>
<comment type="subcellular location">
    <subcellularLocation>
        <location evidence="1">Cell inner membrane</location>
        <topology evidence="1">Peripheral membrane protein</topology>
    </subcellularLocation>
</comment>
<dbReference type="InterPro" id="IPR050086">
    <property type="entry name" value="MetN_ABC_transporter-like"/>
</dbReference>
<keyword evidence="5" id="KW-0547">Nucleotide-binding</keyword>
<keyword evidence="4" id="KW-1003">Cell membrane</keyword>
<evidence type="ECO:0000256" key="5">
    <source>
        <dbReference type="ARBA" id="ARBA00022741"/>
    </source>
</evidence>
<dbReference type="PANTHER" id="PTHR43166">
    <property type="entry name" value="AMINO ACID IMPORT ATP-BINDING PROTEIN"/>
    <property type="match status" value="1"/>
</dbReference>
<evidence type="ECO:0000313" key="12">
    <source>
        <dbReference type="EMBL" id="SAQ11104.1"/>
    </source>
</evidence>
<evidence type="ECO:0000256" key="3">
    <source>
        <dbReference type="ARBA" id="ARBA00022448"/>
    </source>
</evidence>
<feature type="domain" description="ABC transporter" evidence="9">
    <location>
        <begin position="6"/>
        <end position="251"/>
    </location>
</feature>
<dbReference type="CDD" id="cd03262">
    <property type="entry name" value="ABC_HisP_GlnQ"/>
    <property type="match status" value="1"/>
</dbReference>
<reference evidence="10" key="2">
    <citation type="submission" date="2017-10" db="EMBL/GenBank/DDBJ databases">
        <title>FDA dAtabase for Regulatory Grade micrObial Sequences (FDA-ARGOS): Supporting development and validation of Infectious Disease Dx tests.</title>
        <authorList>
            <person name="Croxen M."/>
            <person name="Tallon L.J."/>
            <person name="Sadzewicz L."/>
            <person name="Ott S."/>
            <person name="Zhao X."/>
            <person name="Nagaraj S."/>
            <person name="Vavikolanu K."/>
            <person name="Aluvathingal J."/>
            <person name="Nadendla S."/>
            <person name="Geyer C."/>
            <person name="Sichtig H."/>
        </authorList>
    </citation>
    <scope>NUCLEOTIDE SEQUENCE</scope>
    <source>
        <strain evidence="10">FDAARGOS_429</strain>
        <plasmid evidence="10">unnamed</plasmid>
    </source>
</reference>
<keyword evidence="3" id="KW-0813">Transport</keyword>
<dbReference type="Proteomes" id="UP001293169">
    <property type="component" value="Unassembled WGS sequence"/>
</dbReference>
<evidence type="ECO:0000313" key="10">
    <source>
        <dbReference type="EMBL" id="ATM08516.1"/>
    </source>
</evidence>
<dbReference type="SUPFAM" id="SSF52540">
    <property type="entry name" value="P-loop containing nucleoside triphosphate hydrolases"/>
    <property type="match status" value="1"/>
</dbReference>
<evidence type="ECO:0000313" key="13">
    <source>
        <dbReference type="Proteomes" id="UP000078124"/>
    </source>
</evidence>
<sequence length="272" mass="30034">MRDYAIEINNLNKHYGENHVLRGIDVSISPGEVICVIGGSGSGKSTLLRCINFLEDYSSGSIVVNGENVGYEPLGGEKRRRLSDKENRQALRDVCMVFQQFNLWPHMTVLDNVATPLRRVKKVSREAAYAEAKTQLARVGLADKADSWPAMLSGGQQQRVAIARALTMKPAIMLFDEPTSALDPELVGEVLKVIRNLADDGMTMMIVTHEMGFAAKVSDRVLFLADGCIEEQGAPAQLFHQPKSPRLQYFLSSWSERQSGARLPETALQESA</sequence>
<comment type="similarity">
    <text evidence="2">Belongs to the ABC transporter superfamily.</text>
</comment>
<keyword evidence="14" id="KW-1185">Reference proteome</keyword>
<dbReference type="RefSeq" id="WP_004118925.1">
    <property type="nucleotide sequence ID" value="NZ_ABZSJN020000101.1"/>
</dbReference>
<evidence type="ECO:0000256" key="6">
    <source>
        <dbReference type="ARBA" id="ARBA00022840"/>
    </source>
</evidence>
<evidence type="ECO:0000256" key="8">
    <source>
        <dbReference type="ARBA" id="ARBA00023136"/>
    </source>
</evidence>
<geneLocation type="plasmid" evidence="10">
    <name>unnamed</name>
</geneLocation>
<dbReference type="InterPro" id="IPR017871">
    <property type="entry name" value="ABC_transporter-like_CS"/>
</dbReference>